<dbReference type="Proteomes" id="UP000561459">
    <property type="component" value="Unassembled WGS sequence"/>
</dbReference>
<name>A0A7W6C674_9SPHN</name>
<gene>
    <name evidence="2" type="ORF">GGR39_003274</name>
</gene>
<feature type="region of interest" description="Disordered" evidence="1">
    <location>
        <begin position="1"/>
        <end position="25"/>
    </location>
</feature>
<protein>
    <submittedName>
        <fullName evidence="2">Uncharacterized protein</fullName>
    </submittedName>
</protein>
<dbReference type="EMBL" id="JACIDY010000011">
    <property type="protein sequence ID" value="MBB3941593.1"/>
    <property type="molecule type" value="Genomic_DNA"/>
</dbReference>
<organism evidence="2 3">
    <name type="scientific">Novosphingobium fluoreni</name>
    <dbReference type="NCBI Taxonomy" id="1391222"/>
    <lineage>
        <taxon>Bacteria</taxon>
        <taxon>Pseudomonadati</taxon>
        <taxon>Pseudomonadota</taxon>
        <taxon>Alphaproteobacteria</taxon>
        <taxon>Sphingomonadales</taxon>
        <taxon>Sphingomonadaceae</taxon>
        <taxon>Novosphingobium</taxon>
    </lineage>
</organism>
<keyword evidence="3" id="KW-1185">Reference proteome</keyword>
<sequence>MGCGLPRRGYRAATPPATLEPKAQRRLRPARASTLGVHICIPPHVPLKAARERVSDRNGSADATPQGGLAEASTKVERDQAARPETPFLSRLRYRAGTPIHTYGVIRQSGRRRIRVPSVSA</sequence>
<accession>A0A7W6C674</accession>
<evidence type="ECO:0000313" key="2">
    <source>
        <dbReference type="EMBL" id="MBB3941593.1"/>
    </source>
</evidence>
<proteinExistence type="predicted"/>
<dbReference type="AlphaFoldDB" id="A0A7W6C674"/>
<feature type="region of interest" description="Disordered" evidence="1">
    <location>
        <begin position="50"/>
        <end position="86"/>
    </location>
</feature>
<evidence type="ECO:0000313" key="3">
    <source>
        <dbReference type="Proteomes" id="UP000561459"/>
    </source>
</evidence>
<comment type="caution">
    <text evidence="2">The sequence shown here is derived from an EMBL/GenBank/DDBJ whole genome shotgun (WGS) entry which is preliminary data.</text>
</comment>
<evidence type="ECO:0000256" key="1">
    <source>
        <dbReference type="SAM" id="MobiDB-lite"/>
    </source>
</evidence>
<reference evidence="2 3" key="1">
    <citation type="submission" date="2020-08" db="EMBL/GenBank/DDBJ databases">
        <title>Genomic Encyclopedia of Type Strains, Phase IV (KMG-IV): sequencing the most valuable type-strain genomes for metagenomic binning, comparative biology and taxonomic classification.</title>
        <authorList>
            <person name="Goeker M."/>
        </authorList>
    </citation>
    <scope>NUCLEOTIDE SEQUENCE [LARGE SCALE GENOMIC DNA]</scope>
    <source>
        <strain evidence="2 3">DSM 27568</strain>
    </source>
</reference>